<dbReference type="EMBL" id="ASWH01000001">
    <property type="protein sequence ID" value="EOW80992.1"/>
    <property type="molecule type" value="Genomic_DNA"/>
</dbReference>
<dbReference type="Proteomes" id="UP000013750">
    <property type="component" value="Unassembled WGS sequence"/>
</dbReference>
<protein>
    <submittedName>
        <fullName evidence="1">Uncharacterized protein</fullName>
    </submittedName>
</protein>
<proteinExistence type="predicted"/>
<evidence type="ECO:0000313" key="3">
    <source>
        <dbReference type="Proteomes" id="UP000013750"/>
    </source>
</evidence>
<gene>
    <name evidence="2" type="ORF">I592_00277</name>
    <name evidence="1" type="ORF">UKC_03685</name>
</gene>
<dbReference type="HOGENOM" id="CLU_2805843_0_0_9"/>
<dbReference type="EMBL" id="AJDQ01000012">
    <property type="protein sequence ID" value="EOI53733.1"/>
    <property type="molecule type" value="Genomic_DNA"/>
</dbReference>
<sequence>MYGNLQTTTNDPAPLNQETPDTKEIVLLRPHQQHQFHCDEVHRIMDINMRYTDISLHLPPYFQNKKKDC</sequence>
<dbReference type="OrthoDB" id="2193786at2"/>
<reference evidence="2 4" key="2">
    <citation type="submission" date="2013-03" db="EMBL/GenBank/DDBJ databases">
        <title>The Genome Sequence of Enterococcus gilvus ATCC BAA-350 (PacBio/Illumina hybrid assembly).</title>
        <authorList>
            <consortium name="The Broad Institute Genomics Platform"/>
            <consortium name="The Broad Institute Genome Sequencing Center for Infectious Disease"/>
            <person name="Earl A."/>
            <person name="Russ C."/>
            <person name="Gilmore M."/>
            <person name="Surin D."/>
            <person name="Walker B."/>
            <person name="Young S."/>
            <person name="Zeng Q."/>
            <person name="Gargeya S."/>
            <person name="Fitzgerald M."/>
            <person name="Haas B."/>
            <person name="Abouelleil A."/>
            <person name="Allen A.W."/>
            <person name="Alvarado L."/>
            <person name="Arachchi H.M."/>
            <person name="Berlin A.M."/>
            <person name="Chapman S.B."/>
            <person name="Gainer-Dewar J."/>
            <person name="Goldberg J."/>
            <person name="Griggs A."/>
            <person name="Gujja S."/>
            <person name="Hansen M."/>
            <person name="Howarth C."/>
            <person name="Imamovic A."/>
            <person name="Ireland A."/>
            <person name="Larimer J."/>
            <person name="McCowan C."/>
            <person name="Murphy C."/>
            <person name="Pearson M."/>
            <person name="Poon T.W."/>
            <person name="Priest M."/>
            <person name="Roberts A."/>
            <person name="Saif S."/>
            <person name="Shea T."/>
            <person name="Sisk P."/>
            <person name="Sykes S."/>
            <person name="Wortman J."/>
            <person name="Nusbaum C."/>
            <person name="Birren B."/>
        </authorList>
    </citation>
    <scope>NUCLEOTIDE SEQUENCE [LARGE SCALE GENOMIC DNA]</scope>
    <source>
        <strain evidence="2 4">ATCC BAA-350</strain>
    </source>
</reference>
<dbReference type="RefSeq" id="WP_010782025.1">
    <property type="nucleotide sequence ID" value="NZ_ASWH01000001.1"/>
</dbReference>
<evidence type="ECO:0000313" key="2">
    <source>
        <dbReference type="EMBL" id="EOW80992.1"/>
    </source>
</evidence>
<keyword evidence="4" id="KW-1185">Reference proteome</keyword>
<name>R2XGJ3_9ENTE</name>
<accession>R2XGJ3</accession>
<evidence type="ECO:0000313" key="1">
    <source>
        <dbReference type="EMBL" id="EOI53733.1"/>
    </source>
</evidence>
<evidence type="ECO:0000313" key="4">
    <source>
        <dbReference type="Proteomes" id="UP000014160"/>
    </source>
</evidence>
<dbReference type="GeneID" id="301215911"/>
<dbReference type="AlphaFoldDB" id="R2XGJ3"/>
<comment type="caution">
    <text evidence="1">The sequence shown here is derived from an EMBL/GenBank/DDBJ whole genome shotgun (WGS) entry which is preliminary data.</text>
</comment>
<dbReference type="eggNOG" id="ENOG5032MBG">
    <property type="taxonomic scope" value="Bacteria"/>
</dbReference>
<organism evidence="1 3">
    <name type="scientific">Enterococcus gilvus ATCC BAA-350</name>
    <dbReference type="NCBI Taxonomy" id="1158614"/>
    <lineage>
        <taxon>Bacteria</taxon>
        <taxon>Bacillati</taxon>
        <taxon>Bacillota</taxon>
        <taxon>Bacilli</taxon>
        <taxon>Lactobacillales</taxon>
        <taxon>Enterococcaceae</taxon>
        <taxon>Enterococcus</taxon>
    </lineage>
</organism>
<reference evidence="1 3" key="1">
    <citation type="submission" date="2013-02" db="EMBL/GenBank/DDBJ databases">
        <title>The Genome Sequence of Enterococcus gilvus ATCC BAA-350.</title>
        <authorList>
            <consortium name="The Broad Institute Genome Sequencing Platform"/>
            <consortium name="The Broad Institute Genome Sequencing Center for Infectious Disease"/>
            <person name="Earl A.M."/>
            <person name="Gilmore M.S."/>
            <person name="Lebreton F."/>
            <person name="Walker B."/>
            <person name="Young S.K."/>
            <person name="Zeng Q."/>
            <person name="Gargeya S."/>
            <person name="Fitzgerald M."/>
            <person name="Haas B."/>
            <person name="Abouelleil A."/>
            <person name="Alvarado L."/>
            <person name="Arachchi H.M."/>
            <person name="Berlin A.M."/>
            <person name="Chapman S.B."/>
            <person name="Dewar J."/>
            <person name="Goldberg J."/>
            <person name="Griggs A."/>
            <person name="Gujja S."/>
            <person name="Hansen M."/>
            <person name="Howarth C."/>
            <person name="Imamovic A."/>
            <person name="Larimer J."/>
            <person name="McCowan C."/>
            <person name="Murphy C."/>
            <person name="Neiman D."/>
            <person name="Pearson M."/>
            <person name="Priest M."/>
            <person name="Roberts A."/>
            <person name="Saif S."/>
            <person name="Shea T."/>
            <person name="Sisk P."/>
            <person name="Sykes S."/>
            <person name="Wortman J."/>
            <person name="Nusbaum C."/>
            <person name="Birren B."/>
        </authorList>
    </citation>
    <scope>NUCLEOTIDE SEQUENCE [LARGE SCALE GENOMIC DNA]</scope>
    <source>
        <strain evidence="1 3">ATCC BAA-350</strain>
    </source>
</reference>
<dbReference type="Proteomes" id="UP000014160">
    <property type="component" value="Unassembled WGS sequence"/>
</dbReference>